<sequence>MEGSARKVITVRSALIVKNKLEMPMELRLDSPSAPDKPVLLPAVMPGDSFAIPLHLTSWRLQARPKGTGVFFCKSPIHWTNVQKTSEVSSSKRDCHSMELDHSRFFRFCVAIKKENYPDYMPSSIFSDSAKQIFRQPGHTIYLLPTVVLCNLLPCELEFYVKGAPINGTLKPRKEAVLHTADTSQNIELGISLENFTHCKELLIPPGTQNYVVRMRLYDNNRRLLNLVIRIVGQAKGSLKIFISAPYWLINKTGLPLIFRQDNAKTDAAGQFEEHELARSLSPLLFCYADKEQPNLCTMRVGRGIHPEGMPGWCQAFSLDGGSGVRALKVIQQGNRPGLIYNIGIDVKKGRGRYMDTCMVTFAPRYLLD</sequence>
<name>A0A6I9XB15_9SAUR</name>
<dbReference type="InterPro" id="IPR026847">
    <property type="entry name" value="VPS13"/>
</dbReference>
<evidence type="ECO:0000313" key="2">
    <source>
        <dbReference type="Proteomes" id="UP000504617"/>
    </source>
</evidence>
<dbReference type="OrthoDB" id="272810at2759"/>
<dbReference type="InterPro" id="IPR009543">
    <property type="entry name" value="VPS13_VAB"/>
</dbReference>
<protein>
    <submittedName>
        <fullName evidence="3">Vacuolar protein sorting-associated protein 13D-like</fullName>
    </submittedName>
</protein>
<accession>A0A6I9XB15</accession>
<dbReference type="PANTHER" id="PTHR16166:SF141">
    <property type="entry name" value="INTERMEMBRANE LIPID TRANSFER PROTEIN VPS13D"/>
    <property type="match status" value="1"/>
</dbReference>
<feature type="domain" description="Vacuolar protein sorting-associated protein 13 VPS13 adaptor binding" evidence="1">
    <location>
        <begin position="4"/>
        <end position="368"/>
    </location>
</feature>
<dbReference type="GeneID" id="106540444"/>
<keyword evidence="2" id="KW-1185">Reference proteome</keyword>
<dbReference type="GO" id="GO:0006623">
    <property type="term" value="P:protein targeting to vacuole"/>
    <property type="evidence" value="ECO:0007669"/>
    <property type="project" value="TreeGrafter"/>
</dbReference>
<organism evidence="2 3">
    <name type="scientific">Thamnophis sirtalis</name>
    <dbReference type="NCBI Taxonomy" id="35019"/>
    <lineage>
        <taxon>Eukaryota</taxon>
        <taxon>Metazoa</taxon>
        <taxon>Chordata</taxon>
        <taxon>Craniata</taxon>
        <taxon>Vertebrata</taxon>
        <taxon>Euteleostomi</taxon>
        <taxon>Lepidosauria</taxon>
        <taxon>Squamata</taxon>
        <taxon>Bifurcata</taxon>
        <taxon>Unidentata</taxon>
        <taxon>Episquamata</taxon>
        <taxon>Toxicofera</taxon>
        <taxon>Serpentes</taxon>
        <taxon>Colubroidea</taxon>
        <taxon>Colubridae</taxon>
        <taxon>Natricinae</taxon>
        <taxon>Thamnophis</taxon>
    </lineage>
</organism>
<gene>
    <name evidence="3" type="primary">LOC106540444</name>
</gene>
<dbReference type="Pfam" id="PF25036">
    <property type="entry name" value="VPS13_VAB"/>
    <property type="match status" value="1"/>
</dbReference>
<dbReference type="RefSeq" id="XP_013911017.1">
    <property type="nucleotide sequence ID" value="XM_014055542.1"/>
</dbReference>
<evidence type="ECO:0000313" key="3">
    <source>
        <dbReference type="RefSeq" id="XP_013911017.1"/>
    </source>
</evidence>
<dbReference type="Proteomes" id="UP000504617">
    <property type="component" value="Unplaced"/>
</dbReference>
<evidence type="ECO:0000259" key="1">
    <source>
        <dbReference type="Pfam" id="PF25036"/>
    </source>
</evidence>
<dbReference type="PANTHER" id="PTHR16166">
    <property type="entry name" value="VACUOLAR PROTEIN SORTING-ASSOCIATED PROTEIN VPS13"/>
    <property type="match status" value="1"/>
</dbReference>
<dbReference type="GO" id="GO:0007005">
    <property type="term" value="P:mitochondrion organization"/>
    <property type="evidence" value="ECO:0007669"/>
    <property type="project" value="TreeGrafter"/>
</dbReference>
<dbReference type="GO" id="GO:0045053">
    <property type="term" value="P:protein retention in Golgi apparatus"/>
    <property type="evidence" value="ECO:0007669"/>
    <property type="project" value="TreeGrafter"/>
</dbReference>
<feature type="non-terminal residue" evidence="3">
    <location>
        <position position="369"/>
    </location>
</feature>
<proteinExistence type="predicted"/>
<reference evidence="3" key="1">
    <citation type="submission" date="2025-08" db="UniProtKB">
        <authorList>
            <consortium name="RefSeq"/>
        </authorList>
    </citation>
    <scope>IDENTIFICATION</scope>
</reference>
<dbReference type="KEGG" id="tsr:106540444"/>
<dbReference type="AlphaFoldDB" id="A0A6I9XB15"/>